<protein>
    <recommendedName>
        <fullName evidence="3">Transposase</fullName>
    </recommendedName>
</protein>
<proteinExistence type="predicted"/>
<dbReference type="RefSeq" id="WP_131233166.1">
    <property type="nucleotide sequence ID" value="NZ_AP021854.1"/>
</dbReference>
<name>A0ABV4FT65_9BRAD</name>
<evidence type="ECO:0000313" key="1">
    <source>
        <dbReference type="EMBL" id="MEY9454800.1"/>
    </source>
</evidence>
<comment type="caution">
    <text evidence="1">The sequence shown here is derived from an EMBL/GenBank/DDBJ whole genome shotgun (WGS) entry which is preliminary data.</text>
</comment>
<dbReference type="Proteomes" id="UP001565369">
    <property type="component" value="Unassembled WGS sequence"/>
</dbReference>
<gene>
    <name evidence="1" type="ORF">ABIG07_003748</name>
</gene>
<evidence type="ECO:0008006" key="3">
    <source>
        <dbReference type="Google" id="ProtNLM"/>
    </source>
</evidence>
<accession>A0ABV4FT65</accession>
<reference evidence="1 2" key="1">
    <citation type="submission" date="2024-07" db="EMBL/GenBank/DDBJ databases">
        <title>Genomic Encyclopedia of Type Strains, Phase V (KMG-V): Genome sequencing to study the core and pangenomes of soil and plant-associated prokaryotes.</title>
        <authorList>
            <person name="Whitman W."/>
        </authorList>
    </citation>
    <scope>NUCLEOTIDE SEQUENCE [LARGE SCALE GENOMIC DNA]</scope>
    <source>
        <strain evidence="1 2">USDA 152</strain>
    </source>
</reference>
<keyword evidence="2" id="KW-1185">Reference proteome</keyword>
<dbReference type="EMBL" id="JBGBZJ010000003">
    <property type="protein sequence ID" value="MEY9454800.1"/>
    <property type="molecule type" value="Genomic_DNA"/>
</dbReference>
<organism evidence="1 2">
    <name type="scientific">Bradyrhizobium ottawaense</name>
    <dbReference type="NCBI Taxonomy" id="931866"/>
    <lineage>
        <taxon>Bacteria</taxon>
        <taxon>Pseudomonadati</taxon>
        <taxon>Pseudomonadota</taxon>
        <taxon>Alphaproteobacteria</taxon>
        <taxon>Hyphomicrobiales</taxon>
        <taxon>Nitrobacteraceae</taxon>
        <taxon>Bradyrhizobium</taxon>
    </lineage>
</organism>
<evidence type="ECO:0000313" key="2">
    <source>
        <dbReference type="Proteomes" id="UP001565369"/>
    </source>
</evidence>
<sequence length="112" mass="12757">MKPVRPSAFDAVPADYRGKRYDHTLRLIRARDILLVMAAAYFPSSSNRETARLLLDALKIYAAGRWQRDRAIEACPPQYAGTCRTLFWAILKLHDRLPCDRIVRAAVASARQ</sequence>